<dbReference type="Gene3D" id="3.40.30.10">
    <property type="entry name" value="Glutaredoxin"/>
    <property type="match status" value="1"/>
</dbReference>
<comment type="subcellular location">
    <subcellularLocation>
        <location evidence="1">Cytoplasm</location>
    </subcellularLocation>
</comment>
<keyword evidence="8" id="KW-0961">Cell wall biogenesis/degradation</keyword>
<evidence type="ECO:0000313" key="19">
    <source>
        <dbReference type="Proteomes" id="UP000076842"/>
    </source>
</evidence>
<accession>A0A165HG32</accession>
<dbReference type="InterPro" id="IPR040079">
    <property type="entry name" value="Glutathione_S-Trfase"/>
</dbReference>
<keyword evidence="19" id="KW-1185">Reference proteome</keyword>
<dbReference type="Pfam" id="PF13410">
    <property type="entry name" value="GST_C_2"/>
    <property type="match status" value="1"/>
</dbReference>
<organism evidence="18 19">
    <name type="scientific">Calocera cornea HHB12733</name>
    <dbReference type="NCBI Taxonomy" id="1353952"/>
    <lineage>
        <taxon>Eukaryota</taxon>
        <taxon>Fungi</taxon>
        <taxon>Dikarya</taxon>
        <taxon>Basidiomycota</taxon>
        <taxon>Agaricomycotina</taxon>
        <taxon>Dacrymycetes</taxon>
        <taxon>Dacrymycetales</taxon>
        <taxon>Dacrymycetaceae</taxon>
        <taxon>Calocera</taxon>
    </lineage>
</organism>
<comment type="function">
    <text evidence="12">Active as '1-Cys' thiol transferase against beta-hydroxyethyl disulfide (HED), as dehydroascorbate reductase and as dimethylarsinic acid reductase, while not active against the standard GST substrate 1-chloro-2,4-dinitrobenzene (CDNB). May be involved in cell wall organization and biogenesis.</text>
</comment>
<evidence type="ECO:0000259" key="17">
    <source>
        <dbReference type="PROSITE" id="PS50405"/>
    </source>
</evidence>
<dbReference type="SUPFAM" id="SSF47616">
    <property type="entry name" value="GST C-terminal domain-like"/>
    <property type="match status" value="1"/>
</dbReference>
<feature type="binding site" evidence="15">
    <location>
        <begin position="137"/>
        <end position="138"/>
    </location>
    <ligand>
        <name>glutathione</name>
        <dbReference type="ChEBI" id="CHEBI:57925"/>
    </ligand>
</feature>
<dbReference type="OrthoDB" id="2309723at2759"/>
<comment type="similarity">
    <text evidence="2">Belongs to the GST superfamily. Omega family.</text>
</comment>
<dbReference type="PIRSF" id="PIRSF015753">
    <property type="entry name" value="GST"/>
    <property type="match status" value="1"/>
</dbReference>
<evidence type="ECO:0000256" key="11">
    <source>
        <dbReference type="ARBA" id="ARBA00049544"/>
    </source>
</evidence>
<evidence type="ECO:0000256" key="1">
    <source>
        <dbReference type="ARBA" id="ARBA00004496"/>
    </source>
</evidence>
<evidence type="ECO:0000256" key="14">
    <source>
        <dbReference type="PIRSR" id="PIRSR015753-1"/>
    </source>
</evidence>
<feature type="domain" description="GST C-terminal" evidence="17">
    <location>
        <begin position="153"/>
        <end position="292"/>
    </location>
</feature>
<evidence type="ECO:0000256" key="9">
    <source>
        <dbReference type="ARBA" id="ARBA00032186"/>
    </source>
</evidence>
<dbReference type="Proteomes" id="UP000076842">
    <property type="component" value="Unassembled WGS sequence"/>
</dbReference>
<evidence type="ECO:0000256" key="5">
    <source>
        <dbReference type="ARBA" id="ARBA00022490"/>
    </source>
</evidence>
<dbReference type="FunCoup" id="A0A165HG32">
    <property type="interactions" value="214"/>
</dbReference>
<dbReference type="PANTHER" id="PTHR32419:SF6">
    <property type="entry name" value="GLUTATHIONE S-TRANSFERASE OMEGA-LIKE 1-RELATED"/>
    <property type="match status" value="1"/>
</dbReference>
<dbReference type="FunFam" id="1.20.1050.10:FF:000038">
    <property type="entry name" value="Glutathione S-transferase omega-like 2"/>
    <property type="match status" value="1"/>
</dbReference>
<dbReference type="SFLD" id="SFLDS00019">
    <property type="entry name" value="Glutathione_Transferase_(cytos"/>
    <property type="match status" value="1"/>
</dbReference>
<evidence type="ECO:0000256" key="15">
    <source>
        <dbReference type="PIRSR" id="PIRSR015753-2"/>
    </source>
</evidence>
<keyword evidence="7" id="KW-0560">Oxidoreductase</keyword>
<evidence type="ECO:0000256" key="10">
    <source>
        <dbReference type="ARBA" id="ARBA00047960"/>
    </source>
</evidence>
<dbReference type="PANTHER" id="PTHR32419">
    <property type="entry name" value="GLUTATHIONYL-HYDROQUINONE REDUCTASE"/>
    <property type="match status" value="1"/>
</dbReference>
<dbReference type="InterPro" id="IPR004045">
    <property type="entry name" value="Glutathione_S-Trfase_N"/>
</dbReference>
<dbReference type="InterPro" id="IPR016639">
    <property type="entry name" value="GST_Omega/GSH"/>
</dbReference>
<dbReference type="CDD" id="cd03190">
    <property type="entry name" value="GST_C_Omega_like"/>
    <property type="match status" value="1"/>
</dbReference>
<dbReference type="Gene3D" id="1.20.1050.10">
    <property type="match status" value="1"/>
</dbReference>
<comment type="catalytic activity">
    <reaction evidence="10">
        <text>RX + glutathione = an S-substituted glutathione + a halide anion + H(+)</text>
        <dbReference type="Rhea" id="RHEA:16437"/>
        <dbReference type="ChEBI" id="CHEBI:15378"/>
        <dbReference type="ChEBI" id="CHEBI:16042"/>
        <dbReference type="ChEBI" id="CHEBI:17792"/>
        <dbReference type="ChEBI" id="CHEBI:57925"/>
        <dbReference type="ChEBI" id="CHEBI:90779"/>
        <dbReference type="EC" id="2.5.1.18"/>
    </reaction>
</comment>
<dbReference type="SUPFAM" id="SSF52833">
    <property type="entry name" value="Thioredoxin-like"/>
    <property type="match status" value="1"/>
</dbReference>
<evidence type="ECO:0000256" key="13">
    <source>
        <dbReference type="ARBA" id="ARBA00070045"/>
    </source>
</evidence>
<keyword evidence="6" id="KW-0808">Transferase</keyword>
<evidence type="ECO:0000256" key="3">
    <source>
        <dbReference type="ARBA" id="ARBA00012436"/>
    </source>
</evidence>
<feature type="site" description="Lowers pKa of active site Cys" evidence="16">
    <location>
        <position position="247"/>
    </location>
</feature>
<dbReference type="InterPro" id="IPR047047">
    <property type="entry name" value="GST_Omega-like_C"/>
</dbReference>
<evidence type="ECO:0000256" key="6">
    <source>
        <dbReference type="ARBA" id="ARBA00022679"/>
    </source>
</evidence>
<dbReference type="Pfam" id="PF13409">
    <property type="entry name" value="GST_N_2"/>
    <property type="match status" value="1"/>
</dbReference>
<dbReference type="EC" id="2.5.1.18" evidence="4"/>
<dbReference type="GO" id="GO:0045174">
    <property type="term" value="F:glutathione dehydrogenase (ascorbate) activity"/>
    <property type="evidence" value="ECO:0007669"/>
    <property type="project" value="UniProtKB-EC"/>
</dbReference>
<feature type="active site" description="Nucleophile" evidence="14">
    <location>
        <position position="50"/>
    </location>
</feature>
<protein>
    <recommendedName>
        <fullName evidence="13">Glutathione S-transferase omega-like 2</fullName>
        <ecNumber evidence="3">1.8.5.1</ecNumber>
        <ecNumber evidence="4">2.5.1.18</ecNumber>
    </recommendedName>
    <alternativeName>
        <fullName evidence="9">Glutathione-dependent dehydroascorbate reductase</fullName>
    </alternativeName>
</protein>
<proteinExistence type="inferred from homology"/>
<evidence type="ECO:0000313" key="18">
    <source>
        <dbReference type="EMBL" id="KZT59254.1"/>
    </source>
</evidence>
<evidence type="ECO:0000256" key="16">
    <source>
        <dbReference type="PIRSR" id="PIRSR015753-3"/>
    </source>
</evidence>
<dbReference type="STRING" id="1353952.A0A165HG32"/>
<reference evidence="18 19" key="1">
    <citation type="journal article" date="2016" name="Mol. Biol. Evol.">
        <title>Comparative Genomics of Early-Diverging Mushroom-Forming Fungi Provides Insights into the Origins of Lignocellulose Decay Capabilities.</title>
        <authorList>
            <person name="Nagy L.G."/>
            <person name="Riley R."/>
            <person name="Tritt A."/>
            <person name="Adam C."/>
            <person name="Daum C."/>
            <person name="Floudas D."/>
            <person name="Sun H."/>
            <person name="Yadav J.S."/>
            <person name="Pangilinan J."/>
            <person name="Larsson K.H."/>
            <person name="Matsuura K."/>
            <person name="Barry K."/>
            <person name="Labutti K."/>
            <person name="Kuo R."/>
            <person name="Ohm R.A."/>
            <person name="Bhattacharya S.S."/>
            <person name="Shirouzu T."/>
            <person name="Yoshinaga Y."/>
            <person name="Martin F.M."/>
            <person name="Grigoriev I.V."/>
            <person name="Hibbett D.S."/>
        </authorList>
    </citation>
    <scope>NUCLEOTIDE SEQUENCE [LARGE SCALE GENOMIC DNA]</scope>
    <source>
        <strain evidence="18 19">HHB12733</strain>
    </source>
</reference>
<dbReference type="GO" id="GO:0004364">
    <property type="term" value="F:glutathione transferase activity"/>
    <property type="evidence" value="ECO:0007669"/>
    <property type="project" value="UniProtKB-EC"/>
</dbReference>
<gene>
    <name evidence="18" type="ORF">CALCODRAFT_493805</name>
</gene>
<dbReference type="InterPro" id="IPR036282">
    <property type="entry name" value="Glutathione-S-Trfase_C_sf"/>
</dbReference>
<comment type="catalytic activity">
    <reaction evidence="11">
        <text>L-dehydroascorbate + 2 glutathione = glutathione disulfide + L-ascorbate</text>
        <dbReference type="Rhea" id="RHEA:24424"/>
        <dbReference type="ChEBI" id="CHEBI:38290"/>
        <dbReference type="ChEBI" id="CHEBI:57925"/>
        <dbReference type="ChEBI" id="CHEBI:58297"/>
        <dbReference type="ChEBI" id="CHEBI:58539"/>
        <dbReference type="EC" id="1.8.5.1"/>
    </reaction>
</comment>
<evidence type="ECO:0000256" key="7">
    <source>
        <dbReference type="ARBA" id="ARBA00023002"/>
    </source>
</evidence>
<dbReference type="GO" id="GO:0071555">
    <property type="term" value="P:cell wall organization"/>
    <property type="evidence" value="ECO:0007669"/>
    <property type="project" value="UniProtKB-KW"/>
</dbReference>
<name>A0A165HG32_9BASI</name>
<dbReference type="InParanoid" id="A0A165HG32"/>
<evidence type="ECO:0000256" key="12">
    <source>
        <dbReference type="ARBA" id="ARBA00055859"/>
    </source>
</evidence>
<dbReference type="EMBL" id="KV423942">
    <property type="protein sequence ID" value="KZT59254.1"/>
    <property type="molecule type" value="Genomic_DNA"/>
</dbReference>
<dbReference type="AlphaFoldDB" id="A0A165HG32"/>
<dbReference type="PROSITE" id="PS50405">
    <property type="entry name" value="GST_CTER"/>
    <property type="match status" value="1"/>
</dbReference>
<dbReference type="SFLD" id="SFLDG01148">
    <property type="entry name" value="Xi_(cytGST)"/>
    <property type="match status" value="1"/>
</dbReference>
<dbReference type="SFLD" id="SFLDG01206">
    <property type="entry name" value="Xi.1"/>
    <property type="match status" value="1"/>
</dbReference>
<dbReference type="InterPro" id="IPR010987">
    <property type="entry name" value="Glutathione-S-Trfase_C-like"/>
</dbReference>
<feature type="site" description="Lowers pKa of active site Cys" evidence="16">
    <location>
        <position position="292"/>
    </location>
</feature>
<evidence type="ECO:0000256" key="2">
    <source>
        <dbReference type="ARBA" id="ARBA00011067"/>
    </source>
</evidence>
<sequence>MAPDKTDITKWASTDGQFRRQDSTFRDEIKQGGPFEPEKDRYHLYVSYACPWAHRTLIVRKLKGLDELLPVSVVSPHMGQDGWPFASADEFPGADEDPNEGARHVKDLYFAAQADYDKRFTVPILWDKKNRTIVNNESAEIIRNFNTAFNDFLPKDKAELDFYPEALRKEIDELNDWVYNTVNNGVYKCGFATTQAAYESNVGPLFKSLDRLEARLAASGSDYLVGNTLTEADIRLYTTIVRFDPVYVGHFKCNIGTIRHDYPHLNKWLRNLYWNNDAFRSTTNFEHIKTHYYWSHTQINPHRIVPVGPIPNIEPL</sequence>
<dbReference type="GO" id="GO:0005737">
    <property type="term" value="C:cytoplasm"/>
    <property type="evidence" value="ECO:0007669"/>
    <property type="project" value="UniProtKB-SubCell"/>
</dbReference>
<dbReference type="EC" id="1.8.5.1" evidence="3"/>
<feature type="binding site" evidence="15">
    <location>
        <position position="83"/>
    </location>
    <ligand>
        <name>glutathione</name>
        <dbReference type="ChEBI" id="CHEBI:57925"/>
    </ligand>
</feature>
<evidence type="ECO:0000256" key="8">
    <source>
        <dbReference type="ARBA" id="ARBA00023316"/>
    </source>
</evidence>
<dbReference type="InterPro" id="IPR036249">
    <property type="entry name" value="Thioredoxin-like_sf"/>
</dbReference>
<keyword evidence="5" id="KW-0963">Cytoplasm</keyword>
<feature type="active site" description="Proton donor/acceptor" evidence="14">
    <location>
        <position position="187"/>
    </location>
</feature>
<feature type="binding site" evidence="15">
    <location>
        <begin position="119"/>
        <end position="122"/>
    </location>
    <ligand>
        <name>glutathione</name>
        <dbReference type="ChEBI" id="CHEBI:57925"/>
    </ligand>
</feature>
<dbReference type="FunFam" id="3.40.30.10:FF:000162">
    <property type="entry name" value="Glutathione S-transferase Gst3"/>
    <property type="match status" value="1"/>
</dbReference>
<evidence type="ECO:0000256" key="4">
    <source>
        <dbReference type="ARBA" id="ARBA00012452"/>
    </source>
</evidence>